<proteinExistence type="predicted"/>
<evidence type="ECO:0000313" key="4">
    <source>
        <dbReference type="Proteomes" id="UP001501207"/>
    </source>
</evidence>
<dbReference type="InterPro" id="IPR017767">
    <property type="entry name" value="PC-PLC"/>
</dbReference>
<evidence type="ECO:0000259" key="2">
    <source>
        <dbReference type="Pfam" id="PF05506"/>
    </source>
</evidence>
<dbReference type="Proteomes" id="UP001501207">
    <property type="component" value="Unassembled WGS sequence"/>
</dbReference>
<name>A0ABP8G7T9_9BACT</name>
<dbReference type="Pfam" id="PF04185">
    <property type="entry name" value="Phosphoesterase"/>
    <property type="match status" value="2"/>
</dbReference>
<comment type="caution">
    <text evidence="3">The sequence shown here is derived from an EMBL/GenBank/DDBJ whole genome shotgun (WGS) entry which is preliminary data.</text>
</comment>
<dbReference type="EMBL" id="BAABFN010000022">
    <property type="protein sequence ID" value="GAA4319076.1"/>
    <property type="molecule type" value="Genomic_DNA"/>
</dbReference>
<dbReference type="PANTHER" id="PTHR31956">
    <property type="entry name" value="NON-SPECIFIC PHOSPHOLIPASE C4-RELATED"/>
    <property type="match status" value="1"/>
</dbReference>
<feature type="domain" description="Bacterial phospholipase C C-terminal" evidence="2">
    <location>
        <begin position="715"/>
        <end position="804"/>
    </location>
</feature>
<dbReference type="Gene3D" id="3.40.720.10">
    <property type="entry name" value="Alkaline Phosphatase, subunit A"/>
    <property type="match status" value="2"/>
</dbReference>
<gene>
    <name evidence="3" type="ORF">GCM10023143_32260</name>
</gene>
<sequence length="820" mass="93161">MAINPPEGSTYLDAEHVVILMQENRSFDHCFGTLRGVRGFNDPRAITLPDKNLVWMQTNDAGETYLPFRFDIRNTKATWMGSVPHSRSSQVDANNQGKYDRWLQSKRVRNKKFAEMPLTLGYYTREDIPFYYAMADAFTVCDQNFCSAMTSTRPNRLFFWTGTIRPEQNGDAKAYIRNEDESFGTEHWMTFPERLEENGISWKFYQNDIDCGGGFDRGQRAWLANFGCNPLEWFANFNVKFSPRYIQSLQKQTVDLPAEIKALQDKLRSLSATDQAFGKIQTAIRKKQEVLDKARQELVQWSRENYDKLSRKEKNLYENAFSTNAGDPDYHSLTTLNYEENGEKRQLDVPKGDVLYQFRKDVESGKLPTVSWLAGAQNFSDHPSAPWYGSLYLSEILDILTKNPEVWKKTIFIVTFDENDGYFDHVPPFVAPDPDNPASGKCSPGLDTRVEYIRRASELSRGVAKNEAREGPVGLGFRVPLLIASPWSRGGKVCSQVFDHTSTLQFLEDFLGRKLGKPVRETNISAWRRAITGDLSSVFKADKDRGREQLPFLEKDPFYEKIYNAKFKKTPNDFRPLSKEEIDGINNSPSASALMPRQEKGVRPACALPYQLYVSGQLGEGGKRFELTMEARDEFFGKRSAGSPFNVYFPGKYNTGKGVFENTGSRSYAVSAGDRLTDSWEVAAFENGIYHVRVYGPNGFFREFSGRQEDPQIRIACEYERRKNADSKPSGNLVLQVTNLHPSRSYEVVITDHGYKTGNLRKSLAAGGGGALLLPLNLEKSFGWYDFSLRVPGFDEFERRFAGHVETGEDSYTDPAMGNA</sequence>
<keyword evidence="1" id="KW-0378">Hydrolase</keyword>
<evidence type="ECO:0000313" key="3">
    <source>
        <dbReference type="EMBL" id="GAA4319076.1"/>
    </source>
</evidence>
<accession>A0ABP8G7T9</accession>
<dbReference type="Pfam" id="PF05506">
    <property type="entry name" value="PLipase_C_C"/>
    <property type="match status" value="2"/>
</dbReference>
<feature type="domain" description="Bacterial phospholipase C C-terminal" evidence="2">
    <location>
        <begin position="604"/>
        <end position="707"/>
    </location>
</feature>
<dbReference type="InterPro" id="IPR008475">
    <property type="entry name" value="PLipase_C_C"/>
</dbReference>
<reference evidence="4" key="1">
    <citation type="journal article" date="2019" name="Int. J. Syst. Evol. Microbiol.">
        <title>The Global Catalogue of Microorganisms (GCM) 10K type strain sequencing project: providing services to taxonomists for standard genome sequencing and annotation.</title>
        <authorList>
            <consortium name="The Broad Institute Genomics Platform"/>
            <consortium name="The Broad Institute Genome Sequencing Center for Infectious Disease"/>
            <person name="Wu L."/>
            <person name="Ma J."/>
        </authorList>
    </citation>
    <scope>NUCLEOTIDE SEQUENCE [LARGE SCALE GENOMIC DNA]</scope>
    <source>
        <strain evidence="4">JCM 17664</strain>
    </source>
</reference>
<protein>
    <submittedName>
        <fullName evidence="3">Phospholipase C, phosphocholine-specific</fullName>
    </submittedName>
</protein>
<dbReference type="InterPro" id="IPR007312">
    <property type="entry name" value="Phosphoesterase"/>
</dbReference>
<dbReference type="NCBIfam" id="TIGR03396">
    <property type="entry name" value="PC_PLC"/>
    <property type="match status" value="1"/>
</dbReference>
<dbReference type="InterPro" id="IPR017850">
    <property type="entry name" value="Alkaline_phosphatase_core_sf"/>
</dbReference>
<organism evidence="3 4">
    <name type="scientific">Compostibacter hankyongensis</name>
    <dbReference type="NCBI Taxonomy" id="1007089"/>
    <lineage>
        <taxon>Bacteria</taxon>
        <taxon>Pseudomonadati</taxon>
        <taxon>Bacteroidota</taxon>
        <taxon>Chitinophagia</taxon>
        <taxon>Chitinophagales</taxon>
        <taxon>Chitinophagaceae</taxon>
        <taxon>Compostibacter</taxon>
    </lineage>
</organism>
<dbReference type="PANTHER" id="PTHR31956:SF1">
    <property type="entry name" value="NON-SPECIFIC PHOSPHOLIPASE C1"/>
    <property type="match status" value="1"/>
</dbReference>
<keyword evidence="4" id="KW-1185">Reference proteome</keyword>
<evidence type="ECO:0000256" key="1">
    <source>
        <dbReference type="ARBA" id="ARBA00022801"/>
    </source>
</evidence>